<feature type="compositionally biased region" description="Polar residues" evidence="4">
    <location>
        <begin position="1568"/>
        <end position="1579"/>
    </location>
</feature>
<dbReference type="InterPro" id="IPR026818">
    <property type="entry name" value="Apc_fam"/>
</dbReference>
<dbReference type="Pfam" id="PF00514">
    <property type="entry name" value="Arm"/>
    <property type="match status" value="1"/>
</dbReference>
<dbReference type="GO" id="GO:0007026">
    <property type="term" value="P:negative regulation of microtubule depolymerization"/>
    <property type="evidence" value="ECO:0007669"/>
    <property type="project" value="TreeGrafter"/>
</dbReference>
<dbReference type="InParanoid" id="A0A7R8URL6"/>
<dbReference type="SMART" id="SM00185">
    <property type="entry name" value="ARM"/>
    <property type="match status" value="6"/>
</dbReference>
<feature type="compositionally biased region" description="Polar residues" evidence="4">
    <location>
        <begin position="2065"/>
        <end position="2080"/>
    </location>
</feature>
<feature type="region of interest" description="Disordered" evidence="4">
    <location>
        <begin position="984"/>
        <end position="1042"/>
    </location>
</feature>
<feature type="compositionally biased region" description="Low complexity" evidence="4">
    <location>
        <begin position="2495"/>
        <end position="2519"/>
    </location>
</feature>
<dbReference type="Gene3D" id="1.25.10.10">
    <property type="entry name" value="Leucine-rich Repeat Variant"/>
    <property type="match status" value="1"/>
</dbReference>
<dbReference type="GO" id="GO:0008017">
    <property type="term" value="F:microtubule binding"/>
    <property type="evidence" value="ECO:0007669"/>
    <property type="project" value="TreeGrafter"/>
</dbReference>
<proteinExistence type="inferred from homology"/>
<dbReference type="PROSITE" id="PS50176">
    <property type="entry name" value="ARM_REPEAT"/>
    <property type="match status" value="2"/>
</dbReference>
<feature type="compositionally biased region" description="Polar residues" evidence="4">
    <location>
        <begin position="1"/>
        <end position="11"/>
    </location>
</feature>
<dbReference type="GO" id="GO:0016477">
    <property type="term" value="P:cell migration"/>
    <property type="evidence" value="ECO:0007669"/>
    <property type="project" value="TreeGrafter"/>
</dbReference>
<dbReference type="OMA" id="NSCYQEH"/>
<feature type="compositionally biased region" description="Polar residues" evidence="4">
    <location>
        <begin position="2675"/>
        <end position="2693"/>
    </location>
</feature>
<feature type="region of interest" description="Disordered" evidence="4">
    <location>
        <begin position="1337"/>
        <end position="1364"/>
    </location>
</feature>
<dbReference type="GO" id="GO:0007399">
    <property type="term" value="P:nervous system development"/>
    <property type="evidence" value="ECO:0007669"/>
    <property type="project" value="TreeGrafter"/>
</dbReference>
<dbReference type="PANTHER" id="PTHR12607:SF12">
    <property type="entry name" value="APC-LIKE, ISOFORM A-RELATED"/>
    <property type="match status" value="1"/>
</dbReference>
<feature type="compositionally biased region" description="Polar residues" evidence="4">
    <location>
        <begin position="2360"/>
        <end position="2377"/>
    </location>
</feature>
<dbReference type="GO" id="GO:0001708">
    <property type="term" value="P:cell fate specification"/>
    <property type="evidence" value="ECO:0007669"/>
    <property type="project" value="TreeGrafter"/>
</dbReference>
<feature type="repeat" description="ARM" evidence="3">
    <location>
        <begin position="541"/>
        <end position="575"/>
    </location>
</feature>
<feature type="compositionally biased region" description="Polar residues" evidence="4">
    <location>
        <begin position="2560"/>
        <end position="2577"/>
    </location>
</feature>
<dbReference type="Proteomes" id="UP000594454">
    <property type="component" value="Chromosome 3"/>
</dbReference>
<dbReference type="GO" id="GO:0008013">
    <property type="term" value="F:beta-catenin binding"/>
    <property type="evidence" value="ECO:0007669"/>
    <property type="project" value="InterPro"/>
</dbReference>
<dbReference type="Pfam" id="PF05923">
    <property type="entry name" value="APC_r"/>
    <property type="match status" value="4"/>
</dbReference>
<name>A0A7R8URL6_HERIL</name>
<feature type="region of interest" description="Disordered" evidence="4">
    <location>
        <begin position="2483"/>
        <end position="2749"/>
    </location>
</feature>
<comment type="similarity">
    <text evidence="1">Belongs to the adenomatous polyposis coli (APC) family.</text>
</comment>
<gene>
    <name evidence="6" type="ORF">HERILL_LOCUS7679</name>
</gene>
<feature type="repeat" description="ARM" evidence="3">
    <location>
        <begin position="298"/>
        <end position="326"/>
    </location>
</feature>
<feature type="region of interest" description="Disordered" evidence="4">
    <location>
        <begin position="45"/>
        <end position="85"/>
    </location>
</feature>
<dbReference type="InterPro" id="IPR000225">
    <property type="entry name" value="Armadillo"/>
</dbReference>
<accession>A0A7R8URL6</accession>
<feature type="region of interest" description="Disordered" evidence="4">
    <location>
        <begin position="2341"/>
        <end position="2377"/>
    </location>
</feature>
<dbReference type="InterPro" id="IPR041257">
    <property type="entry name" value="APC_rep"/>
</dbReference>
<feature type="compositionally biased region" description="Polar residues" evidence="4">
    <location>
        <begin position="2717"/>
        <end position="2726"/>
    </location>
</feature>
<dbReference type="GO" id="GO:0005881">
    <property type="term" value="C:cytoplasmic microtubule"/>
    <property type="evidence" value="ECO:0007669"/>
    <property type="project" value="TreeGrafter"/>
</dbReference>
<evidence type="ECO:0000313" key="6">
    <source>
        <dbReference type="EMBL" id="CAD7084803.1"/>
    </source>
</evidence>
<evidence type="ECO:0000256" key="4">
    <source>
        <dbReference type="SAM" id="MobiDB-lite"/>
    </source>
</evidence>
<dbReference type="GO" id="GO:0090090">
    <property type="term" value="P:negative regulation of canonical Wnt signaling pathway"/>
    <property type="evidence" value="ECO:0007669"/>
    <property type="project" value="TreeGrafter"/>
</dbReference>
<feature type="region of interest" description="Disordered" evidence="4">
    <location>
        <begin position="1116"/>
        <end position="1150"/>
    </location>
</feature>
<feature type="region of interest" description="Disordered" evidence="4">
    <location>
        <begin position="1"/>
        <end position="24"/>
    </location>
</feature>
<feature type="compositionally biased region" description="Polar residues" evidence="4">
    <location>
        <begin position="1352"/>
        <end position="1364"/>
    </location>
</feature>
<keyword evidence="7" id="KW-1185">Reference proteome</keyword>
<feature type="compositionally biased region" description="Polar residues" evidence="4">
    <location>
        <begin position="984"/>
        <end position="994"/>
    </location>
</feature>
<dbReference type="GO" id="GO:0016342">
    <property type="term" value="C:catenin complex"/>
    <property type="evidence" value="ECO:0007669"/>
    <property type="project" value="TreeGrafter"/>
</dbReference>
<dbReference type="InterPro" id="IPR011989">
    <property type="entry name" value="ARM-like"/>
</dbReference>
<protein>
    <recommendedName>
        <fullName evidence="5">Protein zer-1 homolog-like C-terminal domain-containing protein</fullName>
    </recommendedName>
</protein>
<feature type="region of interest" description="Disordered" evidence="4">
    <location>
        <begin position="151"/>
        <end position="213"/>
    </location>
</feature>
<evidence type="ECO:0000256" key="1">
    <source>
        <dbReference type="ARBA" id="ARBA00009051"/>
    </source>
</evidence>
<dbReference type="GO" id="GO:0016055">
    <property type="term" value="P:Wnt signaling pathway"/>
    <property type="evidence" value="ECO:0007669"/>
    <property type="project" value="UniProtKB-KW"/>
</dbReference>
<sequence>MMNSARQKSQASLDTSSSEDDLIDDICIDDQELNDIDVPSRKPHFLDYDAIPPPEFENTTFAGAHGGQRSNHKGAEVPSSSRQLTSTLVTSQEQCRSLGENVKMDKKYERDGEISDYELAASGFTKKEIFPQRKLSYDNERNAGARRKKHFLDENPIPPDYMMEKDQREHRSLDRCFDRQQTENDSLRYGGRKHSLDRDSLRSSRKMKDSNSSLFRNIETEPSSLSPAHRNNWPTDRPIETANICSTSQDNQLASNNKVECVYTLLSMLGSQDPVEMSKKLLELSRTPETCATLRQSGCIPLLVQMMHSDSDAGTRKRAASALHNIVHYQPDDKTGRREAKVLRLIEHIMEYCGFLKTLLARIGETVADDPDRHPLAAVSSLMKVSFDEEHRHAMCQLGALQAIANIFHLDHAVHGPKPQFTCCNSLRRYALMALTNLTFGDGNNKALLCANREFMEALVAQLDSAPDDLLQVTGSVLRNLSWRADNNMKAVLNEIGTVTALTKAAMKNKNENTLKSILSALWNLSAHCSTNKAEFCAVEGALAFLVDMLQYEGPSKTLTIVENAGGILRNVSSRIAVREDYRVILRQRNCLGILLQQLKSESLTVVSNACGILWNLSARVPEDQKFLWDNGAVPMLRSLIHSKHKMIAEGSSAALKNLQNYRPTALNQSTIDPIARSMGLKELPTLNARKQRTLEQELNQNLSETYDNIDAVTPPKEKKDFLVTTEVGKHWNNTRLTKSAMVSKSESRDSIVSAKSDSVYEKLRRGCSAPPDHGDLIDQETEYPIDYSAKYNSEVVENQIEDTVKCYETEGTPYIISNAASVSDLRNPKVEEQTTVPLTKDIRQKQEVLETNAFGSGMYTPEKPVNYCEEGTPGYFSRYESLSSLEESPQNPTVFAGTKVKPEIVEEETSTEIGICAGGTGRISPILHQAEPENPVELPLPASPIRDTISQPVAVVEPVSQSAPAPIPINSAQETPLMYSRRSSMDSLTSVEPNTADDKSSVVSDFSRMASGIISPSEIPDSPTQSMPQSPRRNSSVNPPFVTASIQQNSTSQPSAQKSTSIAQQSQPLRSVFEDEVNKFHVENTPAQFSCATSLSNLSLEDEPHIIVDTADVEHNDPEMNPQVNGVGEPQYEVDKPAPESSTSTDGEEGFADNALLASCINMGMNRGSPSTKRPQSVISQNVPIPKEATFKEYTNEDDFVKSYYTEDTPAVLSKVGSNSNLSALSINTNKDQNVNLSDESSVSDGSNDLLEQCIREGMQKSSSKERVASSTMPSIPVKDPIAMLRCGGLPPYLPVRDEMNKFVVENSPCTFSVLSGLSGLTVGSGVAGPANIKRVAEKPVDPAKPKDQGQRQTAEDSLSSISMESDDEHILNQAIAAGCNKLRRDNGNASLRKVETGIQNMHIGNLRDANDSLSSVDSSDSNDNQAKTLFELCVRAGMNKQRKPERPVPKQINIPKQSQLPVMHTTSKTPMQVERDRRKEREQRDEQLLKECINIGIASKCGRLEPEIRPPTRHVKPVLAPTEFGQRFGAANAVAPPMGLPPSTMNASIPKNGETTSVAVLEQQQQLEPTTSYSAPNTAPGVGMKESPDGTSTELRNLKAIQRSDHQTRIENLLNITGSDLLVSSNGSLNLCDSNCALQQSNEYPALKLSNIDYNDDSVNESSFEMEISNEFLIEKDDIEASSTATTQPIHDKHKDPDLMLKSVERLTLELVSTAEYLRTNASNNSELESNEFDSNNTIFERKSGSTSNNTWNEDTCPNDVSFPSVSITAPMIASLNEDETTMSDICLMSNRQVLVDTTPTNEEICFTSQQWEGGAYKKELNGKAANSQPTSIDTETDTLVNDEIDGNTLDNVEAEDTTPANGIHFQVGGEVQSQLANGTITHQFVSSGPMSFESCSTMSSSTIIAMEANKLAHQFMQNMVESTTSLDLDNVRPPSGMDCISLSGCPESTPLSPQLSRMRKKSLPPGLMAKRALSGGAQMSNVLSGSAESVNSICNLLDNIKPPSLMDELLDSMISVASIQSEIVDHTIQSNYETAFSDIDENTMTLQSCMDAMLPTDDYDESNNGTPIPSDFSSAESTPRKNRTNNANSALGGVKRTLTPKQKRRIIKDRFKTYTIAADYVLKESFTGEQIEQYEDCQQQIHSDEGVQDDDEILQIEIEHGLEREQAEAKVQADELVNNNITRSVKRRSLDPERYRTRTIVYNTETESLADPATYTVDQETMSTEEDTEELQCPQPMTRQFRYITESETLSPRKHGIFRAKIPDEEAHRTESDFNSIEFDQNSETESCDQNLNRTTDDEMSPKRCYAIPRILKPSIYQPATDDSGVESGNVHETEIKSVRGRKKPAYVSPYRRSAVSGGSSRTTSPKSQIGSTTMRANLSAKTSPDLKKNLASKIVPKSQTTKTHVLMNKSEITTKANNSAAKSRLARPGFVSSATGGKKNVVAQKNLLNKRMTTDLKTQKSGAVETPKQEATAVLERQGTFVKDEPSTPELPVVTSLPPSPSKSSKLPTKTASPKRVSQLTTPKSPAKTATNASKYRTPVQKSASSDIPGKLTPKGLSSLTPKPKNFTSSATDLNRRKLSLIGVKKSPSVPTVPQRSNSNASIRSSTTTVNTAGTNPPSRSNSNLTTARPVTSRIAGIWKKTDDTKKSPLLSKPATGKPPSGSGIAPTKLIRSSTFDNSPETKPTNVSNIPAKTTPKATTTGIAMRRKEETSRTAPGSTASNLVLRRQKISSGTSETTPSDDGVAKRVSRLGTFINIEGDCQVAG</sequence>
<feature type="region of interest" description="Disordered" evidence="4">
    <location>
        <begin position="1568"/>
        <end position="1593"/>
    </location>
</feature>
<organism evidence="6 7">
    <name type="scientific">Hermetia illucens</name>
    <name type="common">Black soldier fly</name>
    <dbReference type="NCBI Taxonomy" id="343691"/>
    <lineage>
        <taxon>Eukaryota</taxon>
        <taxon>Metazoa</taxon>
        <taxon>Ecdysozoa</taxon>
        <taxon>Arthropoda</taxon>
        <taxon>Hexapoda</taxon>
        <taxon>Insecta</taxon>
        <taxon>Pterygota</taxon>
        <taxon>Neoptera</taxon>
        <taxon>Endopterygota</taxon>
        <taxon>Diptera</taxon>
        <taxon>Brachycera</taxon>
        <taxon>Stratiomyomorpha</taxon>
        <taxon>Stratiomyidae</taxon>
        <taxon>Hermetiinae</taxon>
        <taxon>Hermetia</taxon>
    </lineage>
</organism>
<dbReference type="EMBL" id="LR899011">
    <property type="protein sequence ID" value="CAD7084803.1"/>
    <property type="molecule type" value="Genomic_DNA"/>
</dbReference>
<dbReference type="Pfam" id="PF22964">
    <property type="entry name" value="ZER1-like_2nd"/>
    <property type="match status" value="1"/>
</dbReference>
<dbReference type="PANTHER" id="PTHR12607">
    <property type="entry name" value="ADENOMATOUS POLYPOSIS COLI PROTEIN FAMILY"/>
    <property type="match status" value="1"/>
</dbReference>
<evidence type="ECO:0000256" key="3">
    <source>
        <dbReference type="PROSITE-ProRule" id="PRU00259"/>
    </source>
</evidence>
<feature type="compositionally biased region" description="Polar residues" evidence="4">
    <location>
        <begin position="2593"/>
        <end position="2634"/>
    </location>
</feature>
<feature type="compositionally biased region" description="Polar residues" evidence="4">
    <location>
        <begin position="2734"/>
        <end position="2744"/>
    </location>
</feature>
<dbReference type="SUPFAM" id="SSF48371">
    <property type="entry name" value="ARM repeat"/>
    <property type="match status" value="1"/>
</dbReference>
<dbReference type="FunFam" id="1.25.10.10:FF:000305">
    <property type="entry name" value="Adenomatous polyposis coli"/>
    <property type="match status" value="1"/>
</dbReference>
<feature type="compositionally biased region" description="Basic and acidic residues" evidence="4">
    <location>
        <begin position="194"/>
        <end position="209"/>
    </location>
</feature>
<evidence type="ECO:0000259" key="5">
    <source>
        <dbReference type="Pfam" id="PF22964"/>
    </source>
</evidence>
<dbReference type="OrthoDB" id="5918429at2759"/>
<dbReference type="GO" id="GO:0007389">
    <property type="term" value="P:pattern specification process"/>
    <property type="evidence" value="ECO:0007669"/>
    <property type="project" value="TreeGrafter"/>
</dbReference>
<dbReference type="Pfam" id="PF18797">
    <property type="entry name" value="APC_rep"/>
    <property type="match status" value="1"/>
</dbReference>
<evidence type="ECO:0000256" key="2">
    <source>
        <dbReference type="ARBA" id="ARBA00022687"/>
    </source>
</evidence>
<dbReference type="InterPro" id="IPR016024">
    <property type="entry name" value="ARM-type_fold"/>
</dbReference>
<feature type="compositionally biased region" description="Low complexity" evidence="4">
    <location>
        <begin position="2695"/>
        <end position="2705"/>
    </location>
</feature>
<feature type="region of interest" description="Disordered" evidence="4">
    <location>
        <begin position="2268"/>
        <end position="2303"/>
    </location>
</feature>
<feature type="compositionally biased region" description="Polar residues" evidence="4">
    <location>
        <begin position="2520"/>
        <end position="2550"/>
    </location>
</feature>
<feature type="compositionally biased region" description="Basic and acidic residues" evidence="4">
    <location>
        <begin position="1337"/>
        <end position="1351"/>
    </location>
</feature>
<feature type="region of interest" description="Disordered" evidence="4">
    <location>
        <begin position="2061"/>
        <end position="2096"/>
    </location>
</feature>
<dbReference type="InterPro" id="IPR009223">
    <property type="entry name" value="APC_rpt"/>
</dbReference>
<feature type="compositionally biased region" description="Polar residues" evidence="4">
    <location>
        <begin position="1023"/>
        <end position="1042"/>
    </location>
</feature>
<feature type="domain" description="Protein zer-1 homolog-like C-terminal" evidence="5">
    <location>
        <begin position="472"/>
        <end position="624"/>
    </location>
</feature>
<keyword evidence="2" id="KW-0879">Wnt signaling pathway</keyword>
<feature type="region of interest" description="Disordered" evidence="4">
    <location>
        <begin position="1048"/>
        <end position="1067"/>
    </location>
</feature>
<evidence type="ECO:0000313" key="7">
    <source>
        <dbReference type="Proteomes" id="UP000594454"/>
    </source>
</evidence>
<dbReference type="GO" id="GO:0030877">
    <property type="term" value="C:beta-catenin destruction complex"/>
    <property type="evidence" value="ECO:0007669"/>
    <property type="project" value="TreeGrafter"/>
</dbReference>
<dbReference type="InterPro" id="IPR055142">
    <property type="entry name" value="ZER1-like_C"/>
</dbReference>
<reference evidence="6 7" key="1">
    <citation type="submission" date="2020-11" db="EMBL/GenBank/DDBJ databases">
        <authorList>
            <person name="Wallbank WR R."/>
            <person name="Pardo Diaz C."/>
            <person name="Kozak K."/>
            <person name="Martin S."/>
            <person name="Jiggins C."/>
            <person name="Moest M."/>
            <person name="Warren A I."/>
            <person name="Generalovic N T."/>
            <person name="Byers J.R.P. K."/>
            <person name="Montejo-Kovacevich G."/>
            <person name="Yen C E."/>
        </authorList>
    </citation>
    <scope>NUCLEOTIDE SEQUENCE [LARGE SCALE GENOMIC DNA]</scope>
</reference>
<feature type="compositionally biased region" description="Basic and acidic residues" evidence="4">
    <location>
        <begin position="162"/>
        <end position="186"/>
    </location>
</feature>
<dbReference type="FunCoup" id="A0A7R8URL6">
    <property type="interactions" value="81"/>
</dbReference>